<evidence type="ECO:0008006" key="4">
    <source>
        <dbReference type="Google" id="ProtNLM"/>
    </source>
</evidence>
<dbReference type="AlphaFoldDB" id="A0A2G8JDN4"/>
<evidence type="ECO:0000256" key="1">
    <source>
        <dbReference type="SAM" id="MobiDB-lite"/>
    </source>
</evidence>
<dbReference type="EMBL" id="MRZV01002378">
    <property type="protein sequence ID" value="PIK33871.1"/>
    <property type="molecule type" value="Genomic_DNA"/>
</dbReference>
<reference evidence="2 3" key="1">
    <citation type="journal article" date="2017" name="PLoS Biol.">
        <title>The sea cucumber genome provides insights into morphological evolution and visceral regeneration.</title>
        <authorList>
            <person name="Zhang X."/>
            <person name="Sun L."/>
            <person name="Yuan J."/>
            <person name="Sun Y."/>
            <person name="Gao Y."/>
            <person name="Zhang L."/>
            <person name="Li S."/>
            <person name="Dai H."/>
            <person name="Hamel J.F."/>
            <person name="Liu C."/>
            <person name="Yu Y."/>
            <person name="Liu S."/>
            <person name="Lin W."/>
            <person name="Guo K."/>
            <person name="Jin S."/>
            <person name="Xu P."/>
            <person name="Storey K.B."/>
            <person name="Huan P."/>
            <person name="Zhang T."/>
            <person name="Zhou Y."/>
            <person name="Zhang J."/>
            <person name="Lin C."/>
            <person name="Li X."/>
            <person name="Xing L."/>
            <person name="Huo D."/>
            <person name="Sun M."/>
            <person name="Wang L."/>
            <person name="Mercier A."/>
            <person name="Li F."/>
            <person name="Yang H."/>
            <person name="Xiang J."/>
        </authorList>
    </citation>
    <scope>NUCLEOTIDE SEQUENCE [LARGE SCALE GENOMIC DNA]</scope>
    <source>
        <strain evidence="2">Shaxun</strain>
        <tissue evidence="2">Muscle</tissue>
    </source>
</reference>
<dbReference type="PANTHER" id="PTHR14817:SF2">
    <property type="entry name" value="COILED-COIL DOMAIN-CONTAINING PROTEIN 15"/>
    <property type="match status" value="1"/>
</dbReference>
<keyword evidence="3" id="KW-1185">Reference proteome</keyword>
<dbReference type="PANTHER" id="PTHR14817">
    <property type="entry name" value="COILED-COIL DOMAIN-CONTAINING PROTEIN 15"/>
    <property type="match status" value="1"/>
</dbReference>
<name>A0A2G8JDN4_STIJA</name>
<evidence type="ECO:0000313" key="3">
    <source>
        <dbReference type="Proteomes" id="UP000230750"/>
    </source>
</evidence>
<feature type="compositionally biased region" description="Basic and acidic residues" evidence="1">
    <location>
        <begin position="131"/>
        <end position="154"/>
    </location>
</feature>
<feature type="compositionally biased region" description="Polar residues" evidence="1">
    <location>
        <begin position="94"/>
        <end position="121"/>
    </location>
</feature>
<accession>A0A2G8JDN4</accession>
<feature type="compositionally biased region" description="Basic and acidic residues" evidence="1">
    <location>
        <begin position="1"/>
        <end position="20"/>
    </location>
</feature>
<feature type="region of interest" description="Disordered" evidence="1">
    <location>
        <begin position="94"/>
        <end position="164"/>
    </location>
</feature>
<evidence type="ECO:0000313" key="2">
    <source>
        <dbReference type="EMBL" id="PIK33871.1"/>
    </source>
</evidence>
<gene>
    <name evidence="2" type="ORF">BSL78_29308</name>
</gene>
<dbReference type="InterPro" id="IPR037693">
    <property type="entry name" value="CCDC15"/>
</dbReference>
<comment type="caution">
    <text evidence="2">The sequence shown here is derived from an EMBL/GenBank/DDBJ whole genome shotgun (WGS) entry which is preliminary data.</text>
</comment>
<feature type="region of interest" description="Disordered" evidence="1">
    <location>
        <begin position="1"/>
        <end position="29"/>
    </location>
</feature>
<sequence length="302" mass="35045">MIKMAKSELASRKLVSEKENVPGGRWGKSFTRDDLSLQQFQEGMPVQEAIPQMERELLHGKENPYTDILRDQPLYQVSDGVKLLCDEVPCEPVTSDNTTIGQMSEPAPSQTQTRGQRSKTVTFDPVVTADDDVHPGYENNLRQDRDRKVNERSRKKDGRRKKLREAVDVKPGVIVEEKKRQVREEVLMYRRLFMDMERENVQENRRKKQHSKRIQRYIQALRAQMKEKMDQQGVALPPLCPCGVTAWDCNPDTCANNCVFYKNPKEYLKQRCCRPDRKFRRATELQPWCTISKLGMSVAVVT</sequence>
<proteinExistence type="predicted"/>
<dbReference type="OrthoDB" id="10007210at2759"/>
<dbReference type="GO" id="GO:0005813">
    <property type="term" value="C:centrosome"/>
    <property type="evidence" value="ECO:0007669"/>
    <property type="project" value="TreeGrafter"/>
</dbReference>
<organism evidence="2 3">
    <name type="scientific">Stichopus japonicus</name>
    <name type="common">Sea cucumber</name>
    <dbReference type="NCBI Taxonomy" id="307972"/>
    <lineage>
        <taxon>Eukaryota</taxon>
        <taxon>Metazoa</taxon>
        <taxon>Echinodermata</taxon>
        <taxon>Eleutherozoa</taxon>
        <taxon>Echinozoa</taxon>
        <taxon>Holothuroidea</taxon>
        <taxon>Aspidochirotacea</taxon>
        <taxon>Aspidochirotida</taxon>
        <taxon>Stichopodidae</taxon>
        <taxon>Apostichopus</taxon>
    </lineage>
</organism>
<protein>
    <recommendedName>
        <fullName evidence="4">Coiled-coil domain-containing protein</fullName>
    </recommendedName>
</protein>
<dbReference type="Proteomes" id="UP000230750">
    <property type="component" value="Unassembled WGS sequence"/>
</dbReference>